<reference evidence="2" key="1">
    <citation type="journal article" date="2023" name="Comput. Struct. Biotechnol. J.">
        <title>Discovery of a novel marine Bacteroidetes with a rich repertoire of carbohydrate-active enzymes.</title>
        <authorList>
            <person name="Chen B."/>
            <person name="Liu G."/>
            <person name="Chen Q."/>
            <person name="Wang H."/>
            <person name="Liu L."/>
            <person name="Tang K."/>
        </authorList>
    </citation>
    <scope>NUCLEOTIDE SEQUENCE</scope>
    <source>
        <strain evidence="2">TK19036</strain>
    </source>
</reference>
<protein>
    <submittedName>
        <fullName evidence="2">D-aminoacylase</fullName>
    </submittedName>
</protein>
<gene>
    <name evidence="2" type="ORF">K4G66_11895</name>
</gene>
<accession>A0AA49GTB5</accession>
<dbReference type="Gene3D" id="2.30.40.10">
    <property type="entry name" value="Urease, subunit C, domain 1"/>
    <property type="match status" value="1"/>
</dbReference>
<dbReference type="InterPro" id="IPR032466">
    <property type="entry name" value="Metal_Hydrolase"/>
</dbReference>
<dbReference type="InterPro" id="IPR013108">
    <property type="entry name" value="Amidohydro_3"/>
</dbReference>
<dbReference type="PANTHER" id="PTHR11647">
    <property type="entry name" value="HYDRANTOINASE/DIHYDROPYRIMIDINASE FAMILY MEMBER"/>
    <property type="match status" value="1"/>
</dbReference>
<dbReference type="Pfam" id="PF07969">
    <property type="entry name" value="Amidohydro_3"/>
    <property type="match status" value="1"/>
</dbReference>
<reference evidence="2" key="2">
    <citation type="journal article" date="2024" name="Antonie Van Leeuwenhoek">
        <title>Roseihalotalea indica gen. nov., sp. nov., a halophilic Bacteroidetes from mesopelagic Southwest Indian Ocean with higher carbohydrate metabolic potential.</title>
        <authorList>
            <person name="Chen B."/>
            <person name="Zhang M."/>
            <person name="Lin D."/>
            <person name="Ye J."/>
            <person name="Tang K."/>
        </authorList>
    </citation>
    <scope>NUCLEOTIDE SEQUENCE</scope>
    <source>
        <strain evidence="2">TK19036</strain>
    </source>
</reference>
<feature type="domain" description="Amidohydrolase 3" evidence="1">
    <location>
        <begin position="171"/>
        <end position="531"/>
    </location>
</feature>
<dbReference type="GO" id="GO:0016810">
    <property type="term" value="F:hydrolase activity, acting on carbon-nitrogen (but not peptide) bonds"/>
    <property type="evidence" value="ECO:0007669"/>
    <property type="project" value="InterPro"/>
</dbReference>
<dbReference type="SUPFAM" id="SSF51556">
    <property type="entry name" value="Metallo-dependent hydrolases"/>
    <property type="match status" value="1"/>
</dbReference>
<name>A0AA49GTB5_9BACT</name>
<dbReference type="EMBL" id="CP120682">
    <property type="protein sequence ID" value="WKN39393.1"/>
    <property type="molecule type" value="Genomic_DNA"/>
</dbReference>
<sequence length="562" mass="61565">MIRWIFTFLVLFYLSGCADPDQYDIIIRNGNIYDGTGNAPQVTDIGIIDEKIDTLGDLSNAKAETEIDATGLAVAPGFINMLSWAAYPLLEDGRSMSGIKQGVTLEVFGEGSSLGPLSEATKERMAEEGDEAHWTTFGEGLQYLVDQGVSTNVASFVGATTIRIHEIGYEDRAPTAEELARMQELVRQSMQEGALGLGSSLIYAPAFYASTDELVALAQAAAEYDGKYISHLRSEGDNFEQAVNELLTIATEANIPAEIYHLKAAGKRNLPKLDRVLEKIDSAQKAGLDISANMYNYVAASTGLDATMPPWVQEGGNQAWVKRLQDPAIRQRVIDEMESDTNEWENFLQLAGDADNILLVEFNQDSLNYLVGQTVGEIAEARGTSPAETIIDLVVQNGEDIGTVYFLMNEENVKKQIKLPYMSFGSDARSIAAEGKNLESSTHPRTYGNFARLLGKYVREEQVIPLEEAIHKLTWLSAQKLNIHERGKLAAGFYADIAIFDPATIQDKATFEEPHQYSEGMEYVLVNGTQVLKDGEHTGATPGMFVKGPGYQVADSAQVSLR</sequence>
<evidence type="ECO:0000259" key="1">
    <source>
        <dbReference type="Pfam" id="PF07969"/>
    </source>
</evidence>
<dbReference type="Gene3D" id="3.20.20.140">
    <property type="entry name" value="Metal-dependent hydrolases"/>
    <property type="match status" value="2"/>
</dbReference>
<proteinExistence type="predicted"/>
<dbReference type="InterPro" id="IPR050378">
    <property type="entry name" value="Metallo-dep_Hydrolases_sf"/>
</dbReference>
<dbReference type="PANTHER" id="PTHR11647:SF1">
    <property type="entry name" value="COLLAPSIN RESPONSE MEDIATOR PROTEIN"/>
    <property type="match status" value="1"/>
</dbReference>
<organism evidence="2">
    <name type="scientific">Roseihalotalea indica</name>
    <dbReference type="NCBI Taxonomy" id="2867963"/>
    <lineage>
        <taxon>Bacteria</taxon>
        <taxon>Pseudomonadati</taxon>
        <taxon>Bacteroidota</taxon>
        <taxon>Cytophagia</taxon>
        <taxon>Cytophagales</taxon>
        <taxon>Catalimonadaceae</taxon>
        <taxon>Roseihalotalea</taxon>
    </lineage>
</organism>
<dbReference type="InterPro" id="IPR011059">
    <property type="entry name" value="Metal-dep_hydrolase_composite"/>
</dbReference>
<dbReference type="AlphaFoldDB" id="A0AA49GTB5"/>
<evidence type="ECO:0000313" key="2">
    <source>
        <dbReference type="EMBL" id="WKN39393.1"/>
    </source>
</evidence>
<dbReference type="CDD" id="cd01297">
    <property type="entry name" value="D-aminoacylase"/>
    <property type="match status" value="1"/>
</dbReference>
<dbReference type="SUPFAM" id="SSF51338">
    <property type="entry name" value="Composite domain of metallo-dependent hydrolases"/>
    <property type="match status" value="1"/>
</dbReference>